<dbReference type="Pfam" id="PF00459">
    <property type="entry name" value="Inositol_P"/>
    <property type="match status" value="1"/>
</dbReference>
<reference evidence="9" key="1">
    <citation type="journal article" date="2014" name="Int. J. Syst. Evol. Microbiol.">
        <title>Complete genome of a new Firmicutes species belonging to the dominant human colonic microbiota ('Ruminococcus bicirculans') reveals two chromosomes and a selective capacity to utilize plant glucans.</title>
        <authorList>
            <consortium name="NISC Comparative Sequencing Program"/>
            <person name="Wegmann U."/>
            <person name="Louis P."/>
            <person name="Goesmann A."/>
            <person name="Henrissat B."/>
            <person name="Duncan S.H."/>
            <person name="Flint H.J."/>
        </authorList>
    </citation>
    <scope>NUCLEOTIDE SEQUENCE</scope>
    <source>
        <strain evidence="9">CGMCC 1.10832</strain>
    </source>
</reference>
<comment type="catalytic activity">
    <reaction evidence="1 8">
        <text>a myo-inositol phosphate + H2O = myo-inositol + phosphate</text>
        <dbReference type="Rhea" id="RHEA:24056"/>
        <dbReference type="ChEBI" id="CHEBI:15377"/>
        <dbReference type="ChEBI" id="CHEBI:17268"/>
        <dbReference type="ChEBI" id="CHEBI:43474"/>
        <dbReference type="ChEBI" id="CHEBI:84139"/>
        <dbReference type="EC" id="3.1.3.25"/>
    </reaction>
</comment>
<proteinExistence type="inferred from homology"/>
<keyword evidence="6 7" id="KW-0460">Magnesium</keyword>
<dbReference type="Gene3D" id="3.40.190.80">
    <property type="match status" value="1"/>
</dbReference>
<evidence type="ECO:0000256" key="6">
    <source>
        <dbReference type="ARBA" id="ARBA00022842"/>
    </source>
</evidence>
<dbReference type="RefSeq" id="WP_188464115.1">
    <property type="nucleotide sequence ID" value="NZ_BAABHU010000008.1"/>
</dbReference>
<dbReference type="CDD" id="cd01639">
    <property type="entry name" value="IMPase"/>
    <property type="match status" value="1"/>
</dbReference>
<dbReference type="InterPro" id="IPR020583">
    <property type="entry name" value="Inositol_monoP_metal-BS"/>
</dbReference>
<evidence type="ECO:0000313" key="10">
    <source>
        <dbReference type="EMBL" id="PTB94713.1"/>
    </source>
</evidence>
<evidence type="ECO:0000256" key="4">
    <source>
        <dbReference type="ARBA" id="ARBA00022723"/>
    </source>
</evidence>
<dbReference type="SUPFAM" id="SSF56655">
    <property type="entry name" value="Carbohydrate phosphatase"/>
    <property type="match status" value="1"/>
</dbReference>
<evidence type="ECO:0000256" key="7">
    <source>
        <dbReference type="PIRSR" id="PIRSR600760-2"/>
    </source>
</evidence>
<dbReference type="InterPro" id="IPR020550">
    <property type="entry name" value="Inositol_monophosphatase_CS"/>
</dbReference>
<feature type="binding site" evidence="7">
    <location>
        <position position="88"/>
    </location>
    <ligand>
        <name>Mg(2+)</name>
        <dbReference type="ChEBI" id="CHEBI:18420"/>
        <label>1</label>
        <note>catalytic</note>
    </ligand>
</feature>
<accession>A0A2T4DLM4</accession>
<reference evidence="10 11" key="2">
    <citation type="submission" date="2018-03" db="EMBL/GenBank/DDBJ databases">
        <title>Cross-interface Injection: A General Nanoliter Liquid Handling Method Applied to Single Cells Genome Amplification Automated Nanoliter Liquid Handling Applied to Single Cell Multiple Displacement Amplification.</title>
        <authorList>
            <person name="Yun J."/>
            <person name="Xu P."/>
            <person name="Xu J."/>
            <person name="Dai X."/>
            <person name="Wang Y."/>
            <person name="Zheng X."/>
            <person name="Cao C."/>
            <person name="Yi Q."/>
            <person name="Zhu Y."/>
            <person name="Wang L."/>
            <person name="Dong Z."/>
            <person name="Huang Y."/>
            <person name="Huang L."/>
            <person name="Du W."/>
        </authorList>
    </citation>
    <scope>NUCLEOTIDE SEQUENCE [LARGE SCALE GENOMIC DNA]</scope>
    <source>
        <strain evidence="10 11">Z-D1-2</strain>
    </source>
</reference>
<evidence type="ECO:0000256" key="8">
    <source>
        <dbReference type="RuleBase" id="RU364068"/>
    </source>
</evidence>
<dbReference type="InterPro" id="IPR022337">
    <property type="entry name" value="Inositol_monophosphatase_SuhB"/>
</dbReference>
<keyword evidence="12" id="KW-1185">Reference proteome</keyword>
<name>A0A2T4DLM4_9BACT</name>
<comment type="caution">
    <text evidence="10">The sequence shown here is derived from an EMBL/GenBank/DDBJ whole genome shotgun (WGS) entry which is preliminary data.</text>
</comment>
<evidence type="ECO:0000256" key="3">
    <source>
        <dbReference type="ARBA" id="ARBA00009759"/>
    </source>
</evidence>
<evidence type="ECO:0000313" key="12">
    <source>
        <dbReference type="Proteomes" id="UP000636010"/>
    </source>
</evidence>
<dbReference type="Proteomes" id="UP000240608">
    <property type="component" value="Unassembled WGS sequence"/>
</dbReference>
<dbReference type="PROSITE" id="PS00629">
    <property type="entry name" value="IMP_1"/>
    <property type="match status" value="1"/>
</dbReference>
<reference evidence="9" key="4">
    <citation type="submission" date="2024-05" db="EMBL/GenBank/DDBJ databases">
        <authorList>
            <person name="Sun Q."/>
            <person name="Zhou Y."/>
        </authorList>
    </citation>
    <scope>NUCLEOTIDE SEQUENCE</scope>
    <source>
        <strain evidence="9">CGMCC 1.10832</strain>
    </source>
</reference>
<dbReference type="GO" id="GO:0008934">
    <property type="term" value="F:inositol monophosphate 1-phosphatase activity"/>
    <property type="evidence" value="ECO:0007669"/>
    <property type="project" value="InterPro"/>
</dbReference>
<dbReference type="EMBL" id="BMEC01000008">
    <property type="protein sequence ID" value="GGC39356.1"/>
    <property type="molecule type" value="Genomic_DNA"/>
</dbReference>
<organism evidence="10 11">
    <name type="scientific">Marivirga lumbricoides</name>
    <dbReference type="NCBI Taxonomy" id="1046115"/>
    <lineage>
        <taxon>Bacteria</taxon>
        <taxon>Pseudomonadati</taxon>
        <taxon>Bacteroidota</taxon>
        <taxon>Cytophagia</taxon>
        <taxon>Cytophagales</taxon>
        <taxon>Marivirgaceae</taxon>
        <taxon>Marivirga</taxon>
    </lineage>
</organism>
<keyword evidence="5 8" id="KW-0378">Hydrolase</keyword>
<dbReference type="InterPro" id="IPR033942">
    <property type="entry name" value="IMPase"/>
</dbReference>
<dbReference type="GO" id="GO:0046854">
    <property type="term" value="P:phosphatidylinositol phosphate biosynthetic process"/>
    <property type="evidence" value="ECO:0007669"/>
    <property type="project" value="InterPro"/>
</dbReference>
<dbReference type="EC" id="3.1.3.25" evidence="8"/>
<dbReference type="PRINTS" id="PR01959">
    <property type="entry name" value="SBIMPHPHTASE"/>
</dbReference>
<sequence>MELNKIQEQAISLVKEAGNFIRKEALKFSLDKVEKKGFNDLVSYVDKQAEIMLVEGLANILPEAGFIAEEGTSDKKGEKYNWIIDPVDGTTNFVHGLPVYSVSVALQENDETIAGIVYEINRDECFHAIKGGEAFMNDEIIQVTQNTELSESLLATGFPYYDFDKMESYFAILKDLMQNSHGLRRLGSAAVDLAYVACGRFEGFFEYNLNAWDVAGGAFIVQQAGGKVSTFSGSSDFNFGREIVAGSPKVQQEMLSYIQKRWDNK</sequence>
<feature type="binding site" evidence="7">
    <location>
        <position position="69"/>
    </location>
    <ligand>
        <name>Mg(2+)</name>
        <dbReference type="ChEBI" id="CHEBI:18420"/>
        <label>1</label>
        <note>catalytic</note>
    </ligand>
</feature>
<dbReference type="GO" id="GO:0046872">
    <property type="term" value="F:metal ion binding"/>
    <property type="evidence" value="ECO:0007669"/>
    <property type="project" value="UniProtKB-KW"/>
</dbReference>
<dbReference type="PANTHER" id="PTHR20854:SF4">
    <property type="entry name" value="INOSITOL-1-MONOPHOSPHATASE-RELATED"/>
    <property type="match status" value="1"/>
</dbReference>
<dbReference type="EMBL" id="PYVU01000123">
    <property type="protein sequence ID" value="PTB94713.1"/>
    <property type="molecule type" value="Genomic_DNA"/>
</dbReference>
<reference evidence="12" key="3">
    <citation type="journal article" date="2019" name="Int. J. Syst. Evol. Microbiol.">
        <title>The Global Catalogue of Microorganisms (GCM) 10K type strain sequencing project: providing services to taxonomists for standard genome sequencing and annotation.</title>
        <authorList>
            <consortium name="The Broad Institute Genomics Platform"/>
            <consortium name="The Broad Institute Genome Sequencing Center for Infectious Disease"/>
            <person name="Wu L."/>
            <person name="Ma J."/>
        </authorList>
    </citation>
    <scope>NUCLEOTIDE SEQUENCE [LARGE SCALE GENOMIC DNA]</scope>
    <source>
        <strain evidence="12">CGMCC 1.10832</strain>
    </source>
</reference>
<comment type="similarity">
    <text evidence="3 8">Belongs to the inositol monophosphatase superfamily.</text>
</comment>
<feature type="binding site" evidence="7">
    <location>
        <position position="85"/>
    </location>
    <ligand>
        <name>Mg(2+)</name>
        <dbReference type="ChEBI" id="CHEBI:18420"/>
        <label>1</label>
        <note>catalytic</note>
    </ligand>
</feature>
<dbReference type="PRINTS" id="PR00377">
    <property type="entry name" value="IMPHPHTASES"/>
</dbReference>
<dbReference type="InterPro" id="IPR000760">
    <property type="entry name" value="Inositol_monophosphatase-like"/>
</dbReference>
<evidence type="ECO:0000256" key="5">
    <source>
        <dbReference type="ARBA" id="ARBA00022801"/>
    </source>
</evidence>
<dbReference type="GO" id="GO:0006020">
    <property type="term" value="P:inositol metabolic process"/>
    <property type="evidence" value="ECO:0007669"/>
    <property type="project" value="TreeGrafter"/>
</dbReference>
<dbReference type="PROSITE" id="PS00630">
    <property type="entry name" value="IMP_2"/>
    <property type="match status" value="1"/>
</dbReference>
<evidence type="ECO:0000313" key="11">
    <source>
        <dbReference type="Proteomes" id="UP000240608"/>
    </source>
</evidence>
<feature type="binding site" evidence="7">
    <location>
        <position position="213"/>
    </location>
    <ligand>
        <name>Mg(2+)</name>
        <dbReference type="ChEBI" id="CHEBI:18420"/>
        <label>1</label>
        <note>catalytic</note>
    </ligand>
</feature>
<evidence type="ECO:0000313" key="9">
    <source>
        <dbReference type="EMBL" id="GGC39356.1"/>
    </source>
</evidence>
<dbReference type="Proteomes" id="UP000636010">
    <property type="component" value="Unassembled WGS sequence"/>
</dbReference>
<comment type="cofactor">
    <cofactor evidence="2 7 8">
        <name>Mg(2+)</name>
        <dbReference type="ChEBI" id="CHEBI:18420"/>
    </cofactor>
</comment>
<protein>
    <recommendedName>
        <fullName evidence="8">Inositol-1-monophosphatase</fullName>
        <ecNumber evidence="8">3.1.3.25</ecNumber>
    </recommendedName>
</protein>
<gene>
    <name evidence="9" type="primary">suhB</name>
    <name evidence="10" type="ORF">C9994_11870</name>
    <name evidence="9" type="ORF">GCM10011506_26080</name>
</gene>
<evidence type="ECO:0000256" key="1">
    <source>
        <dbReference type="ARBA" id="ARBA00001033"/>
    </source>
</evidence>
<dbReference type="AlphaFoldDB" id="A0A2T4DLM4"/>
<dbReference type="FunFam" id="3.30.540.10:FF:000003">
    <property type="entry name" value="Inositol-1-monophosphatase"/>
    <property type="match status" value="1"/>
</dbReference>
<keyword evidence="4 7" id="KW-0479">Metal-binding</keyword>
<dbReference type="PANTHER" id="PTHR20854">
    <property type="entry name" value="INOSITOL MONOPHOSPHATASE"/>
    <property type="match status" value="1"/>
</dbReference>
<evidence type="ECO:0000256" key="2">
    <source>
        <dbReference type="ARBA" id="ARBA00001946"/>
    </source>
</evidence>
<dbReference type="Gene3D" id="3.30.540.10">
    <property type="entry name" value="Fructose-1,6-Bisphosphatase, subunit A, domain 1"/>
    <property type="match status" value="1"/>
</dbReference>
<dbReference type="GO" id="GO:0007165">
    <property type="term" value="P:signal transduction"/>
    <property type="evidence" value="ECO:0007669"/>
    <property type="project" value="TreeGrafter"/>
</dbReference>